<reference evidence="3" key="2">
    <citation type="journal article" date="2010" name="Genome Res.">
        <title>Population genomic sequencing of Coccidioides fungi reveals recent hybridization and transposon control.</title>
        <authorList>
            <person name="Neafsey D.E."/>
            <person name="Barker B.M."/>
            <person name="Sharpton T.J."/>
            <person name="Stajich J.E."/>
            <person name="Park D.J."/>
            <person name="Whiston E."/>
            <person name="Hung C.-Y."/>
            <person name="McMahan C."/>
            <person name="White J."/>
            <person name="Sykes S."/>
            <person name="Heiman D."/>
            <person name="Young S."/>
            <person name="Zeng Q."/>
            <person name="Abouelleil A."/>
            <person name="Aftuck L."/>
            <person name="Bessette D."/>
            <person name="Brown A."/>
            <person name="FitzGerald M."/>
            <person name="Lui A."/>
            <person name="Macdonald J.P."/>
            <person name="Priest M."/>
            <person name="Orbach M.J."/>
            <person name="Galgiani J.N."/>
            <person name="Kirkland T.N."/>
            <person name="Cole G.T."/>
            <person name="Birren B.W."/>
            <person name="Henn M.R."/>
            <person name="Taylor J.W."/>
            <person name="Rounsley S.D."/>
        </authorList>
    </citation>
    <scope>GENOME REANNOTATION</scope>
    <source>
        <strain evidence="3">RS</strain>
    </source>
</reference>
<proteinExistence type="predicted"/>
<feature type="compositionally biased region" description="Acidic residues" evidence="1">
    <location>
        <begin position="106"/>
        <end position="115"/>
    </location>
</feature>
<accession>J3KM91</accession>
<dbReference type="RefSeq" id="XP_001249083.2">
    <property type="nucleotide sequence ID" value="XM_001249082.2"/>
</dbReference>
<keyword evidence="3" id="KW-1185">Reference proteome</keyword>
<dbReference type="Proteomes" id="UP000001261">
    <property type="component" value="Unassembled WGS sequence"/>
</dbReference>
<dbReference type="GeneID" id="24164245"/>
<sequence length="115" mass="12862">MAPTIILINADDMKLVLDISAKIRSNYFGLIDVPDHSTPAATTHHLHAAPVLPTTAAAFLPPSSTIRVSTHQMTGIRASVWFTKLVLEKQEKEEKKKKKRKKKDNDDDEDNNDDN</sequence>
<evidence type="ECO:0000313" key="3">
    <source>
        <dbReference type="Proteomes" id="UP000001261"/>
    </source>
</evidence>
<dbReference type="EMBL" id="GG704911">
    <property type="protein sequence ID" value="EAS37500.3"/>
    <property type="molecule type" value="Genomic_DNA"/>
</dbReference>
<organism evidence="2 3">
    <name type="scientific">Coccidioides immitis (strain RS)</name>
    <name type="common">Valley fever fungus</name>
    <dbReference type="NCBI Taxonomy" id="246410"/>
    <lineage>
        <taxon>Eukaryota</taxon>
        <taxon>Fungi</taxon>
        <taxon>Dikarya</taxon>
        <taxon>Ascomycota</taxon>
        <taxon>Pezizomycotina</taxon>
        <taxon>Eurotiomycetes</taxon>
        <taxon>Eurotiomycetidae</taxon>
        <taxon>Onygenales</taxon>
        <taxon>Onygenaceae</taxon>
        <taxon>Coccidioides</taxon>
    </lineage>
</organism>
<gene>
    <name evidence="2" type="ORF">CIMG_12618</name>
</gene>
<evidence type="ECO:0000256" key="1">
    <source>
        <dbReference type="SAM" id="MobiDB-lite"/>
    </source>
</evidence>
<reference evidence="3" key="1">
    <citation type="journal article" date="2009" name="Genome Res.">
        <title>Comparative genomic analyses of the human fungal pathogens Coccidioides and their relatives.</title>
        <authorList>
            <person name="Sharpton T.J."/>
            <person name="Stajich J.E."/>
            <person name="Rounsley S.D."/>
            <person name="Gardner M.J."/>
            <person name="Wortman J.R."/>
            <person name="Jordar V.S."/>
            <person name="Maiti R."/>
            <person name="Kodira C.D."/>
            <person name="Neafsey D.E."/>
            <person name="Zeng Q."/>
            <person name="Hung C.-Y."/>
            <person name="McMahan C."/>
            <person name="Muszewska A."/>
            <person name="Grynberg M."/>
            <person name="Mandel M.A."/>
            <person name="Kellner E.M."/>
            <person name="Barker B.M."/>
            <person name="Galgiani J.N."/>
            <person name="Orbach M.J."/>
            <person name="Kirkland T.N."/>
            <person name="Cole G.T."/>
            <person name="Henn M.R."/>
            <person name="Birren B.W."/>
            <person name="Taylor J.W."/>
        </authorList>
    </citation>
    <scope>NUCLEOTIDE SEQUENCE [LARGE SCALE GENOMIC DNA]</scope>
    <source>
        <strain evidence="3">RS</strain>
    </source>
</reference>
<dbReference type="KEGG" id="cim:CIMG_12618"/>
<protein>
    <submittedName>
        <fullName evidence="2">Uncharacterized protein</fullName>
    </submittedName>
</protein>
<dbReference type="VEuPathDB" id="FungiDB:CIMG_12618"/>
<name>J3KM91_COCIM</name>
<evidence type="ECO:0000313" key="2">
    <source>
        <dbReference type="EMBL" id="EAS37500.3"/>
    </source>
</evidence>
<dbReference type="STRING" id="246410.J3KM91"/>
<feature type="region of interest" description="Disordered" evidence="1">
    <location>
        <begin position="91"/>
        <end position="115"/>
    </location>
</feature>
<dbReference type="AlphaFoldDB" id="J3KM91"/>
<dbReference type="InParanoid" id="J3KM91"/>